<dbReference type="VEuPathDB" id="AmoebaDB:FDP41_004297"/>
<dbReference type="InterPro" id="IPR011042">
    <property type="entry name" value="6-blade_b-propeller_TolB-like"/>
</dbReference>
<organism evidence="4 5">
    <name type="scientific">Naegleria fowleri</name>
    <name type="common">Brain eating amoeba</name>
    <dbReference type="NCBI Taxonomy" id="5763"/>
    <lineage>
        <taxon>Eukaryota</taxon>
        <taxon>Discoba</taxon>
        <taxon>Heterolobosea</taxon>
        <taxon>Tetramitia</taxon>
        <taxon>Eutetramitia</taxon>
        <taxon>Vahlkampfiidae</taxon>
        <taxon>Naegleria</taxon>
    </lineage>
</organism>
<evidence type="ECO:0000256" key="3">
    <source>
        <dbReference type="SAM" id="MobiDB-lite"/>
    </source>
</evidence>
<dbReference type="EMBL" id="VFQX01000037">
    <property type="protein sequence ID" value="KAF0976398.1"/>
    <property type="molecule type" value="Genomic_DNA"/>
</dbReference>
<feature type="repeat" description="NHL" evidence="2">
    <location>
        <begin position="351"/>
        <end position="392"/>
    </location>
</feature>
<dbReference type="GeneID" id="68111515"/>
<gene>
    <name evidence="4" type="ORF">FDP41_004297</name>
</gene>
<dbReference type="OrthoDB" id="10039644at2759"/>
<evidence type="ECO:0000313" key="5">
    <source>
        <dbReference type="Proteomes" id="UP000444721"/>
    </source>
</evidence>
<keyword evidence="1" id="KW-0677">Repeat</keyword>
<dbReference type="SUPFAM" id="SSF75011">
    <property type="entry name" value="3-carboxy-cis,cis-mucoante lactonizing enzyme"/>
    <property type="match status" value="1"/>
</dbReference>
<name>A0A6A5BQ98_NAEFO</name>
<protein>
    <recommendedName>
        <fullName evidence="6">SMP-30/Gluconolactonase/LRE-like region domain-containing protein</fullName>
    </recommendedName>
</protein>
<sequence length="392" mass="44955">MQPNHQRLIMRPSHHHNDDHNDGNDAASLTRLYLVDFFSHSSLSSLEIPCSKKTMEELFSKFRNKMRGVKTPIVPFSVMNFQLVETWKKFPISITTNAKDTLKIHSEIMTDSVDDENSQEYELLAPVSIKISYHHQCLIVSVYNNQNTILVDLENSCRKVKKILPIQTNAIELEMNYNGLNQDALLCFRRGCVTKFDMHQLLTERFKKIKPLWISEKCSSSASMAIVGREVLVTGDRAKVYVLSLTNGQLLQTISLPDTISRVTGIDFLPRNEVVMGEGHPFDRLILCRKEPNEGHEAQWRFIKMLVDEHEGPREDNDLAYPYQLVIDKANKNIIVSSCYSHQLRIFNSNGQKIRSYGSSDQFSFPEGMCLNEHTGELYVCDTDHGCIHVFK</sequence>
<evidence type="ECO:0000256" key="2">
    <source>
        <dbReference type="PROSITE-ProRule" id="PRU00504"/>
    </source>
</evidence>
<feature type="region of interest" description="Disordered" evidence="3">
    <location>
        <begin position="1"/>
        <end position="23"/>
    </location>
</feature>
<proteinExistence type="predicted"/>
<dbReference type="Pfam" id="PF01436">
    <property type="entry name" value="NHL"/>
    <property type="match status" value="1"/>
</dbReference>
<dbReference type="AlphaFoldDB" id="A0A6A5BQ98"/>
<dbReference type="RefSeq" id="XP_044561111.1">
    <property type="nucleotide sequence ID" value="XM_044707695.1"/>
</dbReference>
<dbReference type="Gene3D" id="2.120.10.30">
    <property type="entry name" value="TolB, C-terminal domain"/>
    <property type="match status" value="1"/>
</dbReference>
<keyword evidence="5" id="KW-1185">Reference proteome</keyword>
<evidence type="ECO:0000313" key="4">
    <source>
        <dbReference type="EMBL" id="KAF0976398.1"/>
    </source>
</evidence>
<dbReference type="VEuPathDB" id="AmoebaDB:NF0065930"/>
<evidence type="ECO:0000256" key="1">
    <source>
        <dbReference type="ARBA" id="ARBA00022737"/>
    </source>
</evidence>
<reference evidence="4 5" key="1">
    <citation type="journal article" date="2019" name="Sci. Rep.">
        <title>Nanopore sequencing improves the draft genome of the human pathogenic amoeba Naegleria fowleri.</title>
        <authorList>
            <person name="Liechti N."/>
            <person name="Schurch N."/>
            <person name="Bruggmann R."/>
            <person name="Wittwer M."/>
        </authorList>
    </citation>
    <scope>NUCLEOTIDE SEQUENCE [LARGE SCALE GENOMIC DNA]</scope>
    <source>
        <strain evidence="4 5">ATCC 30894</strain>
    </source>
</reference>
<dbReference type="InterPro" id="IPR001258">
    <property type="entry name" value="NHL_repeat"/>
</dbReference>
<dbReference type="Proteomes" id="UP000444721">
    <property type="component" value="Unassembled WGS sequence"/>
</dbReference>
<dbReference type="VEuPathDB" id="AmoebaDB:NfTy_084510"/>
<comment type="caution">
    <text evidence="4">The sequence shown here is derived from an EMBL/GenBank/DDBJ whole genome shotgun (WGS) entry which is preliminary data.</text>
</comment>
<evidence type="ECO:0008006" key="6">
    <source>
        <dbReference type="Google" id="ProtNLM"/>
    </source>
</evidence>
<accession>A0A6A5BQ98</accession>
<dbReference type="PROSITE" id="PS51125">
    <property type="entry name" value="NHL"/>
    <property type="match status" value="1"/>
</dbReference>